<dbReference type="EMBL" id="BAABRP010000024">
    <property type="protein sequence ID" value="GAA5514799.1"/>
    <property type="molecule type" value="Genomic_DNA"/>
</dbReference>
<evidence type="ECO:0000313" key="2">
    <source>
        <dbReference type="EMBL" id="GAA5514799.1"/>
    </source>
</evidence>
<gene>
    <name evidence="2" type="ORF">Dcar01_03560</name>
</gene>
<evidence type="ECO:0000256" key="1">
    <source>
        <dbReference type="SAM" id="Phobius"/>
    </source>
</evidence>
<keyword evidence="3" id="KW-1185">Reference proteome</keyword>
<comment type="caution">
    <text evidence="2">The sequence shown here is derived from an EMBL/GenBank/DDBJ whole genome shotgun (WGS) entry which is preliminary data.</text>
</comment>
<dbReference type="Proteomes" id="UP001401887">
    <property type="component" value="Unassembled WGS sequence"/>
</dbReference>
<sequence>MLRLLVLSWLAANALPLLVLLAAYGIGMWRARRRTARLPRVRGVQVVQHVHCIRAAQVVVALRCPDCTLRGCPGDEACPVEWGRR</sequence>
<organism evidence="2 3">
    <name type="scientific">Deinococcus carri</name>
    <dbReference type="NCBI Taxonomy" id="1211323"/>
    <lineage>
        <taxon>Bacteria</taxon>
        <taxon>Thermotogati</taxon>
        <taxon>Deinococcota</taxon>
        <taxon>Deinococci</taxon>
        <taxon>Deinococcales</taxon>
        <taxon>Deinococcaceae</taxon>
        <taxon>Deinococcus</taxon>
    </lineage>
</organism>
<evidence type="ECO:0000313" key="3">
    <source>
        <dbReference type="Proteomes" id="UP001401887"/>
    </source>
</evidence>
<keyword evidence="1" id="KW-0472">Membrane</keyword>
<name>A0ABP9WBU1_9DEIO</name>
<feature type="transmembrane region" description="Helical" evidence="1">
    <location>
        <begin position="6"/>
        <end position="27"/>
    </location>
</feature>
<keyword evidence="1" id="KW-0812">Transmembrane</keyword>
<keyword evidence="1" id="KW-1133">Transmembrane helix</keyword>
<protein>
    <submittedName>
        <fullName evidence="2">Uncharacterized protein</fullName>
    </submittedName>
</protein>
<dbReference type="RefSeq" id="WP_345467939.1">
    <property type="nucleotide sequence ID" value="NZ_BAABRP010000024.1"/>
</dbReference>
<proteinExistence type="predicted"/>
<accession>A0ABP9WBU1</accession>
<reference evidence="2 3" key="1">
    <citation type="submission" date="2024-02" db="EMBL/GenBank/DDBJ databases">
        <title>Deinococcus carri NBRC 110142.</title>
        <authorList>
            <person name="Ichikawa N."/>
            <person name="Katano-Makiyama Y."/>
            <person name="Hidaka K."/>
        </authorList>
    </citation>
    <scope>NUCLEOTIDE SEQUENCE [LARGE SCALE GENOMIC DNA]</scope>
    <source>
        <strain evidence="2 3">NBRC 110142</strain>
    </source>
</reference>